<proteinExistence type="predicted"/>
<dbReference type="AlphaFoldDB" id="A0A0V1FDH1"/>
<name>A0A0V1FDH1_TRIPS</name>
<sequence length="128" mass="14242">MLQSASRHPMILMAVKNIRMLEKTTTLGMDTRDVRAVWRKKRTSLLVAAARYKSFTSMVSTVFYHLTFVAAAIKLFKLVSAVYCLCTGNDISIYALISKAAVLEVDLKPDSIICDFETVPIHAIQAVS</sequence>
<dbReference type="EMBL" id="JYDT01000127">
    <property type="protein sequence ID" value="KRY83909.1"/>
    <property type="molecule type" value="Genomic_DNA"/>
</dbReference>
<evidence type="ECO:0000313" key="2">
    <source>
        <dbReference type="Proteomes" id="UP000054995"/>
    </source>
</evidence>
<evidence type="ECO:0000313" key="1">
    <source>
        <dbReference type="EMBL" id="KRY83909.1"/>
    </source>
</evidence>
<reference evidence="1 2" key="1">
    <citation type="submission" date="2015-01" db="EMBL/GenBank/DDBJ databases">
        <title>Evolution of Trichinella species and genotypes.</title>
        <authorList>
            <person name="Korhonen P.K."/>
            <person name="Edoardo P."/>
            <person name="Giuseppe L.R."/>
            <person name="Gasser R.B."/>
        </authorList>
    </citation>
    <scope>NUCLEOTIDE SEQUENCE [LARGE SCALE GENOMIC DNA]</scope>
    <source>
        <strain evidence="1">ISS470</strain>
    </source>
</reference>
<accession>A0A0V1FDH1</accession>
<dbReference type="Proteomes" id="UP000054995">
    <property type="component" value="Unassembled WGS sequence"/>
</dbReference>
<comment type="caution">
    <text evidence="1">The sequence shown here is derived from an EMBL/GenBank/DDBJ whole genome shotgun (WGS) entry which is preliminary data.</text>
</comment>
<protein>
    <submittedName>
        <fullName evidence="1">Uncharacterized protein</fullName>
    </submittedName>
</protein>
<keyword evidence="2" id="KW-1185">Reference proteome</keyword>
<gene>
    <name evidence="1" type="ORF">T4D_11972</name>
</gene>
<organism evidence="1 2">
    <name type="scientific">Trichinella pseudospiralis</name>
    <name type="common">Parasitic roundworm</name>
    <dbReference type="NCBI Taxonomy" id="6337"/>
    <lineage>
        <taxon>Eukaryota</taxon>
        <taxon>Metazoa</taxon>
        <taxon>Ecdysozoa</taxon>
        <taxon>Nematoda</taxon>
        <taxon>Enoplea</taxon>
        <taxon>Dorylaimia</taxon>
        <taxon>Trichinellida</taxon>
        <taxon>Trichinellidae</taxon>
        <taxon>Trichinella</taxon>
    </lineage>
</organism>